<feature type="compositionally biased region" description="Basic and acidic residues" evidence="1">
    <location>
        <begin position="1"/>
        <end position="12"/>
    </location>
</feature>
<accession>A0A9N8VUU3</accession>
<dbReference type="AlphaFoldDB" id="A0A9N8VUU3"/>
<comment type="caution">
    <text evidence="2">The sequence shown here is derived from an EMBL/GenBank/DDBJ whole genome shotgun (WGS) entry which is preliminary data.</text>
</comment>
<evidence type="ECO:0000256" key="1">
    <source>
        <dbReference type="SAM" id="MobiDB-lite"/>
    </source>
</evidence>
<dbReference type="EMBL" id="CAJVPV010000643">
    <property type="protein sequence ID" value="CAG8467167.1"/>
    <property type="molecule type" value="Genomic_DNA"/>
</dbReference>
<feature type="region of interest" description="Disordered" evidence="1">
    <location>
        <begin position="1"/>
        <end position="35"/>
    </location>
</feature>
<dbReference type="OrthoDB" id="2424060at2759"/>
<reference evidence="2" key="1">
    <citation type="submission" date="2021-06" db="EMBL/GenBank/DDBJ databases">
        <authorList>
            <person name="Kallberg Y."/>
            <person name="Tangrot J."/>
            <person name="Rosling A."/>
        </authorList>
    </citation>
    <scope>NUCLEOTIDE SEQUENCE</scope>
    <source>
        <strain evidence="2">CL551</strain>
    </source>
</reference>
<protein>
    <submittedName>
        <fullName evidence="2">3990_t:CDS:1</fullName>
    </submittedName>
</protein>
<feature type="compositionally biased region" description="Polar residues" evidence="1">
    <location>
        <begin position="13"/>
        <end position="26"/>
    </location>
</feature>
<sequence length="82" mass="9684">MDPKNYERDSKNSSELLPNSMPSENTNMEKKTDQPNRLYYEIDVARKKGDQENWKAIQSYLRFKEALSIYLALLLKKTLPMI</sequence>
<keyword evidence="3" id="KW-1185">Reference proteome</keyword>
<name>A0A9N8VUU3_9GLOM</name>
<gene>
    <name evidence="2" type="ORF">AMORRO_LOCUS1683</name>
</gene>
<organism evidence="2 3">
    <name type="scientific">Acaulospora morrowiae</name>
    <dbReference type="NCBI Taxonomy" id="94023"/>
    <lineage>
        <taxon>Eukaryota</taxon>
        <taxon>Fungi</taxon>
        <taxon>Fungi incertae sedis</taxon>
        <taxon>Mucoromycota</taxon>
        <taxon>Glomeromycotina</taxon>
        <taxon>Glomeromycetes</taxon>
        <taxon>Diversisporales</taxon>
        <taxon>Acaulosporaceae</taxon>
        <taxon>Acaulospora</taxon>
    </lineage>
</organism>
<proteinExistence type="predicted"/>
<dbReference type="Proteomes" id="UP000789342">
    <property type="component" value="Unassembled WGS sequence"/>
</dbReference>
<evidence type="ECO:0000313" key="2">
    <source>
        <dbReference type="EMBL" id="CAG8467167.1"/>
    </source>
</evidence>
<evidence type="ECO:0000313" key="3">
    <source>
        <dbReference type="Proteomes" id="UP000789342"/>
    </source>
</evidence>